<dbReference type="NCBIfam" id="TIGR00095">
    <property type="entry name" value="16S rRNA (guanine(966)-N(2))-methyltransferase RsmD"/>
    <property type="match status" value="1"/>
</dbReference>
<dbReference type="PANTHER" id="PTHR43542">
    <property type="entry name" value="METHYLTRANSFERASE"/>
    <property type="match status" value="1"/>
</dbReference>
<dbReference type="PROSITE" id="PS00092">
    <property type="entry name" value="N6_MTASE"/>
    <property type="match status" value="1"/>
</dbReference>
<gene>
    <name evidence="3" type="primary">rsmD</name>
    <name evidence="3" type="ORF">NQ502_00920</name>
</gene>
<reference evidence="3" key="1">
    <citation type="journal article" date="2022" name="Cell">
        <title>Design, construction, and in vivo augmentation of a complex gut microbiome.</title>
        <authorList>
            <person name="Cheng A.G."/>
            <person name="Ho P.Y."/>
            <person name="Aranda-Diaz A."/>
            <person name="Jain S."/>
            <person name="Yu F.B."/>
            <person name="Meng X."/>
            <person name="Wang M."/>
            <person name="Iakiviak M."/>
            <person name="Nagashima K."/>
            <person name="Zhao A."/>
            <person name="Murugkar P."/>
            <person name="Patil A."/>
            <person name="Atabakhsh K."/>
            <person name="Weakley A."/>
            <person name="Yan J."/>
            <person name="Brumbaugh A.R."/>
            <person name="Higginbottom S."/>
            <person name="Dimas A."/>
            <person name="Shiver A.L."/>
            <person name="Deutschbauer A."/>
            <person name="Neff N."/>
            <person name="Sonnenburg J.L."/>
            <person name="Huang K.C."/>
            <person name="Fischbach M.A."/>
        </authorList>
    </citation>
    <scope>NUCLEOTIDE SEQUENCE</scope>
    <source>
        <strain evidence="3">DSM 19829</strain>
    </source>
</reference>
<dbReference type="EC" id="2.1.1.171" evidence="3"/>
<dbReference type="Proteomes" id="UP001060164">
    <property type="component" value="Chromosome"/>
</dbReference>
<keyword evidence="2 3" id="KW-0808">Transferase</keyword>
<dbReference type="InterPro" id="IPR029063">
    <property type="entry name" value="SAM-dependent_MTases_sf"/>
</dbReference>
<evidence type="ECO:0000313" key="4">
    <source>
        <dbReference type="Proteomes" id="UP001060164"/>
    </source>
</evidence>
<dbReference type="InterPro" id="IPR002052">
    <property type="entry name" value="DNA_methylase_N6_adenine_CS"/>
</dbReference>
<keyword evidence="4" id="KW-1185">Reference proteome</keyword>
<dbReference type="PIRSF" id="PIRSF004553">
    <property type="entry name" value="CHP00095"/>
    <property type="match status" value="1"/>
</dbReference>
<evidence type="ECO:0000313" key="3">
    <source>
        <dbReference type="EMBL" id="UWP59656.1"/>
    </source>
</evidence>
<dbReference type="PANTHER" id="PTHR43542:SF1">
    <property type="entry name" value="METHYLTRANSFERASE"/>
    <property type="match status" value="1"/>
</dbReference>
<dbReference type="InterPro" id="IPR004398">
    <property type="entry name" value="RNA_MeTrfase_RsmD"/>
</dbReference>
<dbReference type="CDD" id="cd02440">
    <property type="entry name" value="AdoMet_MTases"/>
    <property type="match status" value="1"/>
</dbReference>
<accession>A0ABY5VHI2</accession>
<protein>
    <submittedName>
        <fullName evidence="3">16S rRNA (Guanine(966)-N(2))-methyltransferase RsmD</fullName>
        <ecNumber evidence="3">2.1.1.171</ecNumber>
    </submittedName>
</protein>
<dbReference type="Pfam" id="PF03602">
    <property type="entry name" value="Cons_hypoth95"/>
    <property type="match status" value="1"/>
</dbReference>
<keyword evidence="1 3" id="KW-0489">Methyltransferase</keyword>
<evidence type="ECO:0000256" key="2">
    <source>
        <dbReference type="ARBA" id="ARBA00022679"/>
    </source>
</evidence>
<name>A0ABY5VHI2_9FIRM</name>
<evidence type="ECO:0000256" key="1">
    <source>
        <dbReference type="ARBA" id="ARBA00022603"/>
    </source>
</evidence>
<dbReference type="SUPFAM" id="SSF53335">
    <property type="entry name" value="S-adenosyl-L-methionine-dependent methyltransferases"/>
    <property type="match status" value="1"/>
</dbReference>
<sequence>MRVIAGKARSIRLQTPKGMQTRPTTDRIKETLFNILQTGMAGCYFLDLFSGSGAIGIEALSRGAAHCVFVEQDREAVRCIKDNLQKTKLQDESEILEMDVLSAIGRMDKTVRFDYVFMDPPYLNAVEERVLETLADSALITEDTVIIIEAALDTDFSFLEKLPFIVVREKKYKTNRHLFLQMKKPEIKNIKIQEKSTYDNSSISGHF</sequence>
<dbReference type="GO" id="GO:0052913">
    <property type="term" value="F:16S rRNA (guanine(966)-N(2))-methyltransferase activity"/>
    <property type="evidence" value="ECO:0007669"/>
    <property type="project" value="UniProtKB-EC"/>
</dbReference>
<organism evidence="3 4">
    <name type="scientific">Ruminococcus gauvreauii</name>
    <dbReference type="NCBI Taxonomy" id="438033"/>
    <lineage>
        <taxon>Bacteria</taxon>
        <taxon>Bacillati</taxon>
        <taxon>Bacillota</taxon>
        <taxon>Clostridia</taxon>
        <taxon>Eubacteriales</taxon>
        <taxon>Oscillospiraceae</taxon>
        <taxon>Ruminococcus</taxon>
    </lineage>
</organism>
<dbReference type="EMBL" id="CP102290">
    <property type="protein sequence ID" value="UWP59656.1"/>
    <property type="molecule type" value="Genomic_DNA"/>
</dbReference>
<proteinExistence type="predicted"/>
<dbReference type="Gene3D" id="3.40.50.150">
    <property type="entry name" value="Vaccinia Virus protein VP39"/>
    <property type="match status" value="1"/>
</dbReference>
<dbReference type="RefSeq" id="WP_083963251.1">
    <property type="nucleotide sequence ID" value="NZ_CABLBR010000010.1"/>
</dbReference>